<name>X1VIT7_9ZZZZ</name>
<proteinExistence type="predicted"/>
<organism evidence="2">
    <name type="scientific">marine sediment metagenome</name>
    <dbReference type="NCBI Taxonomy" id="412755"/>
    <lineage>
        <taxon>unclassified sequences</taxon>
        <taxon>metagenomes</taxon>
        <taxon>ecological metagenomes</taxon>
    </lineage>
</organism>
<protein>
    <recommendedName>
        <fullName evidence="1">Hydantoinase A/oxoprolinase domain-containing protein</fullName>
    </recommendedName>
</protein>
<gene>
    <name evidence="2" type="ORF">S12H4_61192</name>
</gene>
<comment type="caution">
    <text evidence="2">The sequence shown here is derived from an EMBL/GenBank/DDBJ whole genome shotgun (WGS) entry which is preliminary data.</text>
</comment>
<evidence type="ECO:0000313" key="2">
    <source>
        <dbReference type="EMBL" id="GAJ18652.1"/>
    </source>
</evidence>
<dbReference type="EMBL" id="BARW01040532">
    <property type="protein sequence ID" value="GAJ18652.1"/>
    <property type="molecule type" value="Genomic_DNA"/>
</dbReference>
<feature type="domain" description="Hydantoinase A/oxoprolinase" evidence="1">
    <location>
        <begin position="1"/>
        <end position="55"/>
    </location>
</feature>
<feature type="non-terminal residue" evidence="2">
    <location>
        <position position="1"/>
    </location>
</feature>
<dbReference type="AlphaFoldDB" id="X1VIT7"/>
<accession>X1VIT7</accession>
<dbReference type="Pfam" id="PF01968">
    <property type="entry name" value="Hydantoinase_A"/>
    <property type="match status" value="1"/>
</dbReference>
<dbReference type="InterPro" id="IPR002821">
    <property type="entry name" value="Hydantoinase_A"/>
</dbReference>
<evidence type="ECO:0000259" key="1">
    <source>
        <dbReference type="Pfam" id="PF01968"/>
    </source>
</evidence>
<sequence>LLGRISPEGFLGGEMQLFPERSNKAVDRLAQEFSLLREQMAEGILEVVNAKMANATLHSFTAVHLPSHIYTRLTNSAILFTV</sequence>
<reference evidence="2" key="1">
    <citation type="journal article" date="2014" name="Front. Microbiol.">
        <title>High frequency of phylogenetically diverse reductive dehalogenase-homologous genes in deep subseafloor sedimentary metagenomes.</title>
        <authorList>
            <person name="Kawai M."/>
            <person name="Futagami T."/>
            <person name="Toyoda A."/>
            <person name="Takaki Y."/>
            <person name="Nishi S."/>
            <person name="Hori S."/>
            <person name="Arai W."/>
            <person name="Tsubouchi T."/>
            <person name="Morono Y."/>
            <person name="Uchiyama I."/>
            <person name="Ito T."/>
            <person name="Fujiyama A."/>
            <person name="Inagaki F."/>
            <person name="Takami H."/>
        </authorList>
    </citation>
    <scope>NUCLEOTIDE SEQUENCE</scope>
    <source>
        <strain evidence="2">Expedition CK06-06</strain>
    </source>
</reference>
<dbReference type="GO" id="GO:0016787">
    <property type="term" value="F:hydrolase activity"/>
    <property type="evidence" value="ECO:0007669"/>
    <property type="project" value="InterPro"/>
</dbReference>